<dbReference type="AlphaFoldDB" id="A0A6S7HU98"/>
<evidence type="ECO:0000313" key="5">
    <source>
        <dbReference type="Proteomes" id="UP001152795"/>
    </source>
</evidence>
<keyword evidence="5" id="KW-1185">Reference proteome</keyword>
<dbReference type="GO" id="GO:0046872">
    <property type="term" value="F:metal ion binding"/>
    <property type="evidence" value="ECO:0007669"/>
    <property type="project" value="UniProtKB-KW"/>
</dbReference>
<dbReference type="OrthoDB" id="6132182at2759"/>
<keyword evidence="1" id="KW-0479">Metal-binding</keyword>
<dbReference type="InterPro" id="IPR050316">
    <property type="entry name" value="Tyrosinase/Hemocyanin"/>
</dbReference>
<feature type="domain" description="Tyrosinase copper-binding" evidence="3">
    <location>
        <begin position="2"/>
        <end position="156"/>
    </location>
</feature>
<reference evidence="4" key="1">
    <citation type="submission" date="2020-04" db="EMBL/GenBank/DDBJ databases">
        <authorList>
            <person name="Alioto T."/>
            <person name="Alioto T."/>
            <person name="Gomez Garrido J."/>
        </authorList>
    </citation>
    <scope>NUCLEOTIDE SEQUENCE</scope>
    <source>
        <strain evidence="4">A484AB</strain>
    </source>
</reference>
<gene>
    <name evidence="4" type="ORF">PACLA_8A030425</name>
</gene>
<dbReference type="Proteomes" id="UP001152795">
    <property type="component" value="Unassembled WGS sequence"/>
</dbReference>
<dbReference type="InterPro" id="IPR002227">
    <property type="entry name" value="Tyrosinase_Cu-bd"/>
</dbReference>
<evidence type="ECO:0000313" key="4">
    <source>
        <dbReference type="EMBL" id="CAB3998710.1"/>
    </source>
</evidence>
<proteinExistence type="predicted"/>
<dbReference type="EMBL" id="CACRXK020003418">
    <property type="protein sequence ID" value="CAB3998710.1"/>
    <property type="molecule type" value="Genomic_DNA"/>
</dbReference>
<dbReference type="PANTHER" id="PTHR11474">
    <property type="entry name" value="TYROSINASE FAMILY MEMBER"/>
    <property type="match status" value="1"/>
</dbReference>
<protein>
    <recommendedName>
        <fullName evidence="3">Tyrosinase copper-binding domain-containing protein</fullName>
    </recommendedName>
</protein>
<dbReference type="Pfam" id="PF00264">
    <property type="entry name" value="Tyrosinase"/>
    <property type="match status" value="1"/>
</dbReference>
<dbReference type="SUPFAM" id="SSF48056">
    <property type="entry name" value="Di-copper centre-containing domain"/>
    <property type="match status" value="1"/>
</dbReference>
<keyword evidence="2" id="KW-0186">Copper</keyword>
<comment type="caution">
    <text evidence="4">The sequence shown here is derived from an EMBL/GenBank/DDBJ whole genome shotgun (WGS) entry which is preliminary data.</text>
</comment>
<organism evidence="4 5">
    <name type="scientific">Paramuricea clavata</name>
    <name type="common">Red gorgonian</name>
    <name type="synonym">Violescent sea-whip</name>
    <dbReference type="NCBI Taxonomy" id="317549"/>
    <lineage>
        <taxon>Eukaryota</taxon>
        <taxon>Metazoa</taxon>
        <taxon>Cnidaria</taxon>
        <taxon>Anthozoa</taxon>
        <taxon>Octocorallia</taxon>
        <taxon>Malacalcyonacea</taxon>
        <taxon>Plexauridae</taxon>
        <taxon>Paramuricea</taxon>
    </lineage>
</organism>
<dbReference type="InterPro" id="IPR008922">
    <property type="entry name" value="Di-copper_centre_dom_sf"/>
</dbReference>
<name>A0A6S7HU98_PARCT</name>
<evidence type="ECO:0000256" key="1">
    <source>
        <dbReference type="ARBA" id="ARBA00022723"/>
    </source>
</evidence>
<sequence length="292" mass="32727">MLLQYENLIRQVDCKLTVPYWDWSLVSAEPFNNEFWNDTLYSFGGNGAGDPPCVNTGPFSANSGWKLPQSAGGKCLHRVFLTGFPGVVPDVVAVARVLAKEASEFTNFELMIRANLNNIIFFAVGGTMLSIDNAMAPEFVPTHAFTDRIWAQWQEKSTEHLLPPFFLTQNDTIPGTNLRPREVLRNDRLPGDVRVKYAAPDLGNWTRIIQALNEIAETNPNELNKLPRMESAKLNATMFGVGEEEGQRATEMQKELTTEVKVDPSQLTGMEKMMGVKVKDITELMQKTNTTR</sequence>
<dbReference type="Gene3D" id="1.10.1280.10">
    <property type="entry name" value="Di-copper center containing domain from catechol oxidase"/>
    <property type="match status" value="1"/>
</dbReference>
<dbReference type="PANTHER" id="PTHR11474:SF126">
    <property type="entry name" value="TYROSINASE-LIKE PROTEIN TYR-1-RELATED"/>
    <property type="match status" value="1"/>
</dbReference>
<evidence type="ECO:0000259" key="3">
    <source>
        <dbReference type="Pfam" id="PF00264"/>
    </source>
</evidence>
<dbReference type="GO" id="GO:0016491">
    <property type="term" value="F:oxidoreductase activity"/>
    <property type="evidence" value="ECO:0007669"/>
    <property type="project" value="InterPro"/>
</dbReference>
<evidence type="ECO:0000256" key="2">
    <source>
        <dbReference type="ARBA" id="ARBA00023008"/>
    </source>
</evidence>
<accession>A0A6S7HU98</accession>